<dbReference type="Pfam" id="PF00005">
    <property type="entry name" value="ABC_tran"/>
    <property type="match status" value="1"/>
</dbReference>
<dbReference type="GO" id="GO:0016887">
    <property type="term" value="F:ATP hydrolysis activity"/>
    <property type="evidence" value="ECO:0007669"/>
    <property type="project" value="InterPro"/>
</dbReference>
<evidence type="ECO:0000313" key="8">
    <source>
        <dbReference type="EMBL" id="GAK55719.1"/>
    </source>
</evidence>
<reference evidence="8" key="1">
    <citation type="journal article" date="2015" name="PeerJ">
        <title>First genomic representation of candidate bacterial phylum KSB3 points to enhanced environmental sensing as a trigger of wastewater bulking.</title>
        <authorList>
            <person name="Sekiguchi Y."/>
            <person name="Ohashi A."/>
            <person name="Parks D.H."/>
            <person name="Yamauchi T."/>
            <person name="Tyson G.W."/>
            <person name="Hugenholtz P."/>
        </authorList>
    </citation>
    <scope>NUCLEOTIDE SEQUENCE [LARGE SCALE GENOMIC DNA]</scope>
</reference>
<keyword evidence="2" id="KW-1003">Cell membrane</keyword>
<evidence type="ECO:0000256" key="1">
    <source>
        <dbReference type="ARBA" id="ARBA00022448"/>
    </source>
</evidence>
<keyword evidence="3" id="KW-0547">Nucleotide-binding</keyword>
<dbReference type="AlphaFoldDB" id="A0A081BTR4"/>
<dbReference type="InterPro" id="IPR017871">
    <property type="entry name" value="ABC_transporter-like_CS"/>
</dbReference>
<name>A0A081BTR4_VECG1</name>
<keyword evidence="1" id="KW-0813">Transport</keyword>
<dbReference type="HOGENOM" id="CLU_000604_1_1_0"/>
<dbReference type="PANTHER" id="PTHR43875:SF15">
    <property type="entry name" value="TREHALOSE IMPORT ATP-BINDING PROTEIN SUGC"/>
    <property type="match status" value="1"/>
</dbReference>
<organism evidence="8">
    <name type="scientific">Vecturithrix granuli</name>
    <dbReference type="NCBI Taxonomy" id="1499967"/>
    <lineage>
        <taxon>Bacteria</taxon>
        <taxon>Candidatus Moduliflexota</taxon>
        <taxon>Candidatus Vecturitrichia</taxon>
        <taxon>Candidatus Vecturitrichales</taxon>
        <taxon>Candidatus Vecturitrichaceae</taxon>
        <taxon>Candidatus Vecturithrix</taxon>
    </lineage>
</organism>
<evidence type="ECO:0000256" key="4">
    <source>
        <dbReference type="ARBA" id="ARBA00022840"/>
    </source>
</evidence>
<dbReference type="PANTHER" id="PTHR43875">
    <property type="entry name" value="MALTODEXTRIN IMPORT ATP-BINDING PROTEIN MSMX"/>
    <property type="match status" value="1"/>
</dbReference>
<dbReference type="InterPro" id="IPR003439">
    <property type="entry name" value="ABC_transporter-like_ATP-bd"/>
</dbReference>
<evidence type="ECO:0000256" key="3">
    <source>
        <dbReference type="ARBA" id="ARBA00022741"/>
    </source>
</evidence>
<dbReference type="InterPro" id="IPR047641">
    <property type="entry name" value="ABC_transpr_MalK/UgpC-like"/>
</dbReference>
<evidence type="ECO:0000256" key="5">
    <source>
        <dbReference type="ARBA" id="ARBA00022967"/>
    </source>
</evidence>
<protein>
    <submittedName>
        <fullName evidence="8">Transporter</fullName>
    </submittedName>
</protein>
<evidence type="ECO:0000256" key="6">
    <source>
        <dbReference type="ARBA" id="ARBA00023136"/>
    </source>
</evidence>
<dbReference type="Gene3D" id="3.40.50.300">
    <property type="entry name" value="P-loop containing nucleotide triphosphate hydrolases"/>
    <property type="match status" value="1"/>
</dbReference>
<dbReference type="InterPro" id="IPR008995">
    <property type="entry name" value="Mo/tungstate-bd_C_term_dom"/>
</dbReference>
<dbReference type="GO" id="GO:0005524">
    <property type="term" value="F:ATP binding"/>
    <property type="evidence" value="ECO:0007669"/>
    <property type="project" value="UniProtKB-KW"/>
</dbReference>
<dbReference type="GO" id="GO:0055052">
    <property type="term" value="C:ATP-binding cassette (ABC) transporter complex, substrate-binding subunit-containing"/>
    <property type="evidence" value="ECO:0007669"/>
    <property type="project" value="TreeGrafter"/>
</dbReference>
<dbReference type="SMART" id="SM00382">
    <property type="entry name" value="AAA"/>
    <property type="match status" value="1"/>
</dbReference>
<dbReference type="InterPro" id="IPR003593">
    <property type="entry name" value="AAA+_ATPase"/>
</dbReference>
<dbReference type="eggNOG" id="COG3842">
    <property type="taxonomic scope" value="Bacteria"/>
</dbReference>
<sequence>MATIELQNICQHFGHNAKAHVEEVVNPFAMVARLVKNMQTEMTSNVPKGAFAIDNLNLTIPDGKTMVILGPSGCGKTTLLRIIAGLMRPESGNVLYDGVDVKDIPPGERQIGMVFQNYALYPHFTAKNNILSYFRFQKHTPELDLVAQEKYQKTSELLGVDIDYLLDKKPAHLSGGEKQRVAIGRCITREPKLFLLDEPFSNLDQPLREKYRLHLKKLLRHFHITTVYVTHDQQEAMILADLLAIMNIGRIEQVGTPEEIYAQPHSMFVAGFLNFDSETPAINFLDGAFIAQELNGMVIGVRSEDIEVCDQGQISETSLRARVIDVRHNPIKNVTILCVKAGNDEMYASLPFNTRITPRDELGIRFKAYHVFDKTTGLRIQSSSTR</sequence>
<dbReference type="PROSITE" id="PS00211">
    <property type="entry name" value="ABC_TRANSPORTER_1"/>
    <property type="match status" value="1"/>
</dbReference>
<dbReference type="InterPro" id="IPR027417">
    <property type="entry name" value="P-loop_NTPase"/>
</dbReference>
<accession>A0A081BTR4</accession>
<feature type="domain" description="ABC transporter" evidence="7">
    <location>
        <begin position="38"/>
        <end position="273"/>
    </location>
</feature>
<dbReference type="PROSITE" id="PS50893">
    <property type="entry name" value="ABC_TRANSPORTER_2"/>
    <property type="match status" value="1"/>
</dbReference>
<dbReference type="SUPFAM" id="SSF52540">
    <property type="entry name" value="P-loop containing nucleoside triphosphate hydrolases"/>
    <property type="match status" value="1"/>
</dbReference>
<dbReference type="EMBL" id="DF820464">
    <property type="protein sequence ID" value="GAK55719.1"/>
    <property type="molecule type" value="Genomic_DNA"/>
</dbReference>
<gene>
    <name evidence="8" type="ORF">U27_02677</name>
</gene>
<evidence type="ECO:0000256" key="2">
    <source>
        <dbReference type="ARBA" id="ARBA00022475"/>
    </source>
</evidence>
<dbReference type="STRING" id="1499967.U27_02677"/>
<keyword evidence="4" id="KW-0067">ATP-binding</keyword>
<evidence type="ECO:0000313" key="9">
    <source>
        <dbReference type="Proteomes" id="UP000030661"/>
    </source>
</evidence>
<dbReference type="FunFam" id="3.40.50.300:FF:000042">
    <property type="entry name" value="Maltose/maltodextrin ABC transporter, ATP-binding protein"/>
    <property type="match status" value="1"/>
</dbReference>
<dbReference type="SUPFAM" id="SSF50331">
    <property type="entry name" value="MOP-like"/>
    <property type="match status" value="1"/>
</dbReference>
<evidence type="ECO:0000259" key="7">
    <source>
        <dbReference type="PROSITE" id="PS50893"/>
    </source>
</evidence>
<keyword evidence="5" id="KW-1278">Translocase</keyword>
<proteinExistence type="predicted"/>
<dbReference type="Proteomes" id="UP000030661">
    <property type="component" value="Unassembled WGS sequence"/>
</dbReference>
<dbReference type="GO" id="GO:0140359">
    <property type="term" value="F:ABC-type transporter activity"/>
    <property type="evidence" value="ECO:0007669"/>
    <property type="project" value="UniProtKB-ARBA"/>
</dbReference>
<keyword evidence="9" id="KW-1185">Reference proteome</keyword>
<keyword evidence="6" id="KW-0472">Membrane</keyword>